<accession>U5DJ44</accession>
<dbReference type="Gramene" id="ERN20618">
    <property type="protein sequence ID" value="ERN20618"/>
    <property type="gene ID" value="AMTR_s00070p00121690"/>
</dbReference>
<dbReference type="HOGENOM" id="CLU_2064647_0_0_1"/>
<dbReference type="Proteomes" id="UP000017836">
    <property type="component" value="Unassembled WGS sequence"/>
</dbReference>
<sequence>MFWFRITPVKGRRVVEDHERGRSGEQQRWCGRVEEEWRWRRRSTKKGLLTGIGSQQGSGTAGQNWVAAGLRATKMEKNKGRTATCHESGWNWVAAGLGTKEMEKNEGRTVTGNGSATLI</sequence>
<organism evidence="1 2">
    <name type="scientific">Amborella trichopoda</name>
    <dbReference type="NCBI Taxonomy" id="13333"/>
    <lineage>
        <taxon>Eukaryota</taxon>
        <taxon>Viridiplantae</taxon>
        <taxon>Streptophyta</taxon>
        <taxon>Embryophyta</taxon>
        <taxon>Tracheophyta</taxon>
        <taxon>Spermatophyta</taxon>
        <taxon>Magnoliopsida</taxon>
        <taxon>Amborellales</taxon>
        <taxon>Amborellaceae</taxon>
        <taxon>Amborella</taxon>
    </lineage>
</organism>
<dbReference type="EMBL" id="KI392058">
    <property type="protein sequence ID" value="ERN20618.1"/>
    <property type="molecule type" value="Genomic_DNA"/>
</dbReference>
<proteinExistence type="predicted"/>
<reference evidence="2" key="1">
    <citation type="journal article" date="2013" name="Science">
        <title>The Amborella genome and the evolution of flowering plants.</title>
        <authorList>
            <consortium name="Amborella Genome Project"/>
        </authorList>
    </citation>
    <scope>NUCLEOTIDE SEQUENCE [LARGE SCALE GENOMIC DNA]</scope>
</reference>
<dbReference type="AlphaFoldDB" id="U5DJ44"/>
<name>U5DJ44_AMBTC</name>
<evidence type="ECO:0000313" key="1">
    <source>
        <dbReference type="EMBL" id="ERN20618.1"/>
    </source>
</evidence>
<gene>
    <name evidence="1" type="ORF">AMTR_s00070p00121690</name>
</gene>
<keyword evidence="2" id="KW-1185">Reference proteome</keyword>
<evidence type="ECO:0000313" key="2">
    <source>
        <dbReference type="Proteomes" id="UP000017836"/>
    </source>
</evidence>
<protein>
    <submittedName>
        <fullName evidence="1">Uncharacterized protein</fullName>
    </submittedName>
</protein>